<dbReference type="Pfam" id="PF00005">
    <property type="entry name" value="ABC_tran"/>
    <property type="match status" value="1"/>
</dbReference>
<name>F1T6T1_9ACTN</name>
<dbReference type="GO" id="GO:0005886">
    <property type="term" value="C:plasma membrane"/>
    <property type="evidence" value="ECO:0007669"/>
    <property type="project" value="UniProtKB-SubCell"/>
</dbReference>
<dbReference type="GO" id="GO:0005524">
    <property type="term" value="F:ATP binding"/>
    <property type="evidence" value="ECO:0007669"/>
    <property type="project" value="UniProtKB-KW"/>
</dbReference>
<dbReference type="PROSITE" id="PS00211">
    <property type="entry name" value="ABC_TRANSPORTER_1"/>
    <property type="match status" value="1"/>
</dbReference>
<comment type="similarity">
    <text evidence="9">Belongs to the ABC transporter superfamily. Lipid exporter (TC 3.A.1.106) family.</text>
</comment>
<dbReference type="EMBL" id="ACGK02000004">
    <property type="protein sequence ID" value="EGF22806.1"/>
    <property type="molecule type" value="Genomic_DNA"/>
</dbReference>
<evidence type="ECO:0000259" key="14">
    <source>
        <dbReference type="PROSITE" id="PS50929"/>
    </source>
</evidence>
<dbReference type="InterPro" id="IPR017871">
    <property type="entry name" value="ABC_transporter-like_CS"/>
</dbReference>
<dbReference type="Gene3D" id="1.20.1560.10">
    <property type="entry name" value="ABC transporter type 1, transmembrane domain"/>
    <property type="match status" value="1"/>
</dbReference>
<feature type="compositionally biased region" description="Basic and acidic residues" evidence="11">
    <location>
        <begin position="1"/>
        <end position="18"/>
    </location>
</feature>
<dbReference type="CDD" id="cd03254">
    <property type="entry name" value="ABCC_Glucan_exporter_like"/>
    <property type="match status" value="1"/>
</dbReference>
<dbReference type="OrthoDB" id="3176683at2"/>
<evidence type="ECO:0000256" key="6">
    <source>
        <dbReference type="ARBA" id="ARBA00022989"/>
    </source>
</evidence>
<proteinExistence type="inferred from homology"/>
<dbReference type="Proteomes" id="UP000005947">
    <property type="component" value="Unassembled WGS sequence"/>
</dbReference>
<dbReference type="GeneID" id="93210774"/>
<dbReference type="InterPro" id="IPR011527">
    <property type="entry name" value="ABC1_TM_dom"/>
</dbReference>
<dbReference type="InterPro" id="IPR036640">
    <property type="entry name" value="ABC1_TM_sf"/>
</dbReference>
<evidence type="ECO:0000256" key="3">
    <source>
        <dbReference type="ARBA" id="ARBA00022692"/>
    </source>
</evidence>
<keyword evidence="3 12" id="KW-0812">Transmembrane</keyword>
<feature type="transmembrane region" description="Helical" evidence="12">
    <location>
        <begin position="209"/>
        <end position="226"/>
    </location>
</feature>
<keyword evidence="7 12" id="KW-0472">Membrane</keyword>
<evidence type="ECO:0000256" key="12">
    <source>
        <dbReference type="SAM" id="Phobius"/>
    </source>
</evidence>
<dbReference type="GO" id="GO:0015421">
    <property type="term" value="F:ABC-type oligopeptide transporter activity"/>
    <property type="evidence" value="ECO:0007669"/>
    <property type="project" value="TreeGrafter"/>
</dbReference>
<evidence type="ECO:0000256" key="7">
    <source>
        <dbReference type="ARBA" id="ARBA00023136"/>
    </source>
</evidence>
<gene>
    <name evidence="15" type="ORF">HMPREF0091_11132</name>
</gene>
<feature type="transmembrane region" description="Helical" evidence="12">
    <location>
        <begin position="294"/>
        <end position="317"/>
    </location>
</feature>
<keyword evidence="2" id="KW-0813">Transport</keyword>
<dbReference type="InterPro" id="IPR027417">
    <property type="entry name" value="P-loop_NTPase"/>
</dbReference>
<dbReference type="SUPFAM" id="SSF52540">
    <property type="entry name" value="P-loop containing nucleoside triphosphate hydrolases"/>
    <property type="match status" value="1"/>
</dbReference>
<protein>
    <recommendedName>
        <fullName evidence="10">Fatty acid ABC transporter ATP-binding/permease protein</fullName>
    </recommendedName>
</protein>
<evidence type="ECO:0000256" key="11">
    <source>
        <dbReference type="SAM" id="MobiDB-lite"/>
    </source>
</evidence>
<evidence type="ECO:0000256" key="1">
    <source>
        <dbReference type="ARBA" id="ARBA00004651"/>
    </source>
</evidence>
<evidence type="ECO:0000256" key="5">
    <source>
        <dbReference type="ARBA" id="ARBA00022840"/>
    </source>
</evidence>
<feature type="domain" description="ABC transmembrane type-1" evidence="14">
    <location>
        <begin position="61"/>
        <end position="359"/>
    </location>
</feature>
<dbReference type="FunFam" id="3.40.50.300:FF:000287">
    <property type="entry name" value="Multidrug ABC transporter ATP-binding protein"/>
    <property type="match status" value="1"/>
</dbReference>
<dbReference type="GO" id="GO:0016887">
    <property type="term" value="F:ATP hydrolysis activity"/>
    <property type="evidence" value="ECO:0007669"/>
    <property type="project" value="InterPro"/>
</dbReference>
<feature type="transmembrane region" description="Helical" evidence="12">
    <location>
        <begin position="55"/>
        <end position="80"/>
    </location>
</feature>
<evidence type="ECO:0000256" key="10">
    <source>
        <dbReference type="ARBA" id="ARBA00071747"/>
    </source>
</evidence>
<dbReference type="Pfam" id="PF00664">
    <property type="entry name" value="ABC_membrane"/>
    <property type="match status" value="1"/>
</dbReference>
<feature type="transmembrane region" description="Helical" evidence="12">
    <location>
        <begin position="323"/>
        <end position="340"/>
    </location>
</feature>
<evidence type="ECO:0000256" key="9">
    <source>
        <dbReference type="ARBA" id="ARBA00061644"/>
    </source>
</evidence>
<evidence type="ECO:0000313" key="15">
    <source>
        <dbReference type="EMBL" id="EGF22806.1"/>
    </source>
</evidence>
<feature type="region of interest" description="Disordered" evidence="11">
    <location>
        <begin position="1"/>
        <end position="30"/>
    </location>
</feature>
<comment type="function">
    <text evidence="8">ABC transporter involved in fatty acid import. Transmembrane domains (TMD) form a pore in the membrane and the ATP-binding domain (NBD) is responsible for energy generation.</text>
</comment>
<feature type="domain" description="ABC transporter" evidence="13">
    <location>
        <begin position="430"/>
        <end position="664"/>
    </location>
</feature>
<accession>F1T6T1</accession>
<sequence>MHNQTYEKHDAEQLERTSHKGILSSNERKNSEDDKKDLMLFTTNFMRLMSMIFHFYPYMFIGILLTILTSAVISALPPIFMQQILAVIAKYWQSGDWHAAIPYISSSIIALICVYVCALASTTIGTQLCAVFTESTINKLRKLMFSHMDSLPLSYFDKRSHGDIMSMYTNDVDALRQMLSQSLPNVAMTLVTMVTLTAVMLYYSASLMVVVILGVACTAAVTKIVGKKSAGYFLAQQNETGNVEGFAQEYMNGLKEIKVFTHEAQSLEAFDQANEKLFVVSHKANLTANMLPPLIFNIGNLAYVMVALAGGICLLYNLPNVSLSGMALSLAVVIPFLNITKQFVGQIAQISHQINSIVMGFAGVSRIFHLLDELPEQDEGYVTLVNVEKACDAKGQSCVHEVDTCTNLWAWKHPHTASQEVTYTPLRGDVLLKNLDFAYEPNRLILHDISIHAQPGYKIALVGATGAGKTTITNLLNRFYEVADGKIHYDGINLTKIKKRDLRKSLGIVLQDVNLFTGTVIDNIRYGRLDASDEECMQAAHLSGADTFIERLPDGYETRITDNGSNLSQGQRQLLAIARAAVANPPVMILDEATSSIDTHTEELVQKGMDALMRGRTTFVIAHRLSTVRNADEIVVLDHGRIVERGSHDELLLAKGVYYQLYTGAFELE</sequence>
<keyword evidence="4" id="KW-0547">Nucleotide-binding</keyword>
<dbReference type="InterPro" id="IPR003439">
    <property type="entry name" value="ABC_transporter-like_ATP-bd"/>
</dbReference>
<evidence type="ECO:0000259" key="13">
    <source>
        <dbReference type="PROSITE" id="PS50893"/>
    </source>
</evidence>
<organism evidence="15 16">
    <name type="scientific">Fannyhessea vaginae DSM 15829</name>
    <dbReference type="NCBI Taxonomy" id="525256"/>
    <lineage>
        <taxon>Bacteria</taxon>
        <taxon>Bacillati</taxon>
        <taxon>Actinomycetota</taxon>
        <taxon>Coriobacteriia</taxon>
        <taxon>Coriobacteriales</taxon>
        <taxon>Atopobiaceae</taxon>
        <taxon>Fannyhessea</taxon>
    </lineage>
</organism>
<dbReference type="PANTHER" id="PTHR43394">
    <property type="entry name" value="ATP-DEPENDENT PERMEASE MDL1, MITOCHONDRIAL"/>
    <property type="match status" value="1"/>
</dbReference>
<comment type="caution">
    <text evidence="15">The sequence shown here is derived from an EMBL/GenBank/DDBJ whole genome shotgun (WGS) entry which is preliminary data.</text>
</comment>
<evidence type="ECO:0000256" key="2">
    <source>
        <dbReference type="ARBA" id="ARBA00022448"/>
    </source>
</evidence>
<dbReference type="RefSeq" id="WP_006303342.1">
    <property type="nucleotide sequence ID" value="NZ_ACGK02000004.1"/>
</dbReference>
<evidence type="ECO:0000313" key="16">
    <source>
        <dbReference type="Proteomes" id="UP000005947"/>
    </source>
</evidence>
<dbReference type="AlphaFoldDB" id="F1T6T1"/>
<dbReference type="SUPFAM" id="SSF90123">
    <property type="entry name" value="ABC transporter transmembrane region"/>
    <property type="match status" value="1"/>
</dbReference>
<keyword evidence="5 15" id="KW-0067">ATP-binding</keyword>
<dbReference type="PROSITE" id="PS50893">
    <property type="entry name" value="ABC_TRANSPORTER_2"/>
    <property type="match status" value="1"/>
</dbReference>
<dbReference type="Gene3D" id="3.40.50.300">
    <property type="entry name" value="P-loop containing nucleotide triphosphate hydrolases"/>
    <property type="match status" value="1"/>
</dbReference>
<evidence type="ECO:0000256" key="8">
    <source>
        <dbReference type="ARBA" id="ARBA00055053"/>
    </source>
</evidence>
<keyword evidence="6 12" id="KW-1133">Transmembrane helix</keyword>
<dbReference type="PANTHER" id="PTHR43394:SF1">
    <property type="entry name" value="ATP-BINDING CASSETTE SUB-FAMILY B MEMBER 10, MITOCHONDRIAL"/>
    <property type="match status" value="1"/>
</dbReference>
<dbReference type="InterPro" id="IPR039421">
    <property type="entry name" value="Type_1_exporter"/>
</dbReference>
<reference evidence="15 16" key="1">
    <citation type="submission" date="2011-02" db="EMBL/GenBank/DDBJ databases">
        <authorList>
            <person name="Muzny D."/>
            <person name="Qin X."/>
            <person name="Buhay C."/>
            <person name="Dugan-Rocha S."/>
            <person name="Ding Y."/>
            <person name="Chen G."/>
            <person name="Hawes A."/>
            <person name="Holder M."/>
            <person name="Jhangiani S."/>
            <person name="Johnson A."/>
            <person name="Khan Z."/>
            <person name="Li Z."/>
            <person name="Liu W."/>
            <person name="Liu X."/>
            <person name="Perez L."/>
            <person name="Shen H."/>
            <person name="Wang Q."/>
            <person name="Watt J."/>
            <person name="Xi L."/>
            <person name="Xin Y."/>
            <person name="Zhou J."/>
            <person name="Deng J."/>
            <person name="Jiang H."/>
            <person name="Liu Y."/>
            <person name="Qu J."/>
            <person name="Song X.-Z."/>
            <person name="Zhang L."/>
            <person name="Villasana D."/>
            <person name="Johnson A."/>
            <person name="Liu J."/>
            <person name="Liyanage D."/>
            <person name="Lorensuhewa L."/>
            <person name="Robinson T."/>
            <person name="Song A."/>
            <person name="Song B.-B."/>
            <person name="Dinh H."/>
            <person name="Thornton R."/>
            <person name="Coyle M."/>
            <person name="Francisco L."/>
            <person name="Jackson L."/>
            <person name="Javaid M."/>
            <person name="Korchina V."/>
            <person name="Kovar C."/>
            <person name="Mata R."/>
            <person name="Mathew T."/>
            <person name="Ngo R."/>
            <person name="Nguyen L."/>
            <person name="Nguyen N."/>
            <person name="Okwuonu G."/>
            <person name="Ongeri F."/>
            <person name="Pham C."/>
            <person name="Simmons D."/>
            <person name="Wilczek-Boney K."/>
            <person name="Hale W."/>
            <person name="Jakkamsetti A."/>
            <person name="Pham P."/>
            <person name="Ruth R."/>
            <person name="San Lucas F."/>
            <person name="Warren J."/>
            <person name="Zhang J."/>
            <person name="Zhao Z."/>
            <person name="Zhou C."/>
            <person name="Zhu D."/>
            <person name="Lee S."/>
            <person name="Bess C."/>
            <person name="Blankenburg K."/>
            <person name="Forbes L."/>
            <person name="Fu Q."/>
            <person name="Gubbala S."/>
            <person name="Hirani K."/>
            <person name="Jayaseelan J.C."/>
            <person name="Lara F."/>
            <person name="Munidasa M."/>
            <person name="Palculict T."/>
            <person name="Patil S."/>
            <person name="Pu L.-L."/>
            <person name="Saada N."/>
            <person name="Tang L."/>
            <person name="Weissenberger G."/>
            <person name="Zhu Y."/>
            <person name="Hemphill L."/>
            <person name="Shang Y."/>
            <person name="Youmans B."/>
            <person name="Ayvaz T."/>
            <person name="Ross M."/>
            <person name="Santibanez J."/>
            <person name="Aqrawi P."/>
            <person name="Gross S."/>
            <person name="Joshi V."/>
            <person name="Fowler G."/>
            <person name="Nazareth L."/>
            <person name="Reid J."/>
            <person name="Worley K."/>
            <person name="Petrosino J."/>
            <person name="Highlander S."/>
            <person name="Gibbs R."/>
        </authorList>
    </citation>
    <scope>NUCLEOTIDE SEQUENCE [LARGE SCALE GENOMIC DNA]</scope>
    <source>
        <strain evidence="15 16">DSM 15829</strain>
    </source>
</reference>
<feature type="transmembrane region" description="Helical" evidence="12">
    <location>
        <begin position="100"/>
        <end position="133"/>
    </location>
</feature>
<dbReference type="eggNOG" id="COG1132">
    <property type="taxonomic scope" value="Bacteria"/>
</dbReference>
<dbReference type="SMART" id="SM00382">
    <property type="entry name" value="AAA"/>
    <property type="match status" value="1"/>
</dbReference>
<dbReference type="PROSITE" id="PS50929">
    <property type="entry name" value="ABC_TM1F"/>
    <property type="match status" value="1"/>
</dbReference>
<dbReference type="InterPro" id="IPR003593">
    <property type="entry name" value="AAA+_ATPase"/>
</dbReference>
<dbReference type="CDD" id="cd18547">
    <property type="entry name" value="ABC_6TM_Tm288_like"/>
    <property type="match status" value="1"/>
</dbReference>
<evidence type="ECO:0000256" key="4">
    <source>
        <dbReference type="ARBA" id="ARBA00022741"/>
    </source>
</evidence>
<comment type="subcellular location">
    <subcellularLocation>
        <location evidence="1">Cell membrane</location>
        <topology evidence="1">Multi-pass membrane protein</topology>
    </subcellularLocation>
</comment>
<keyword evidence="16" id="KW-1185">Reference proteome</keyword>